<keyword evidence="7 14" id="KW-0067">ATP-binding</keyword>
<keyword evidence="18" id="KW-1185">Reference proteome</keyword>
<comment type="caution">
    <text evidence="17">The sequence shown here is derived from an EMBL/GenBank/DDBJ whole genome shotgun (WGS) entry which is preliminary data.</text>
</comment>
<dbReference type="InterPro" id="IPR027417">
    <property type="entry name" value="P-loop_NTPase"/>
</dbReference>
<dbReference type="GO" id="GO:0003677">
    <property type="term" value="F:DNA binding"/>
    <property type="evidence" value="ECO:0007669"/>
    <property type="project" value="UniProtKB-KW"/>
</dbReference>
<dbReference type="GO" id="GO:0000725">
    <property type="term" value="P:recombinational repair"/>
    <property type="evidence" value="ECO:0007669"/>
    <property type="project" value="TreeGrafter"/>
</dbReference>
<evidence type="ECO:0000256" key="9">
    <source>
        <dbReference type="ARBA" id="ARBA00023204"/>
    </source>
</evidence>
<evidence type="ECO:0000256" key="12">
    <source>
        <dbReference type="ARBA" id="ARBA00034808"/>
    </source>
</evidence>
<dbReference type="GO" id="GO:0043138">
    <property type="term" value="F:3'-5' DNA helicase activity"/>
    <property type="evidence" value="ECO:0007669"/>
    <property type="project" value="UniProtKB-EC"/>
</dbReference>
<reference evidence="17 18" key="1">
    <citation type="submission" date="2019-11" db="EMBL/GenBank/DDBJ databases">
        <title>Whole-genome sequence of a the green, strictly anaerobic photosynthetic bacterium Heliobacillus mobilis DSM 6151.</title>
        <authorList>
            <person name="Kyndt J.A."/>
            <person name="Meyer T.E."/>
        </authorList>
    </citation>
    <scope>NUCLEOTIDE SEQUENCE [LARGE SCALE GENOMIC DNA]</scope>
    <source>
        <strain evidence="17 18">DSM 6151</strain>
    </source>
</reference>
<evidence type="ECO:0000256" key="13">
    <source>
        <dbReference type="ARBA" id="ARBA00048988"/>
    </source>
</evidence>
<gene>
    <name evidence="17" type="ORF">GJ688_05165</name>
</gene>
<dbReference type="Gene3D" id="3.90.320.10">
    <property type="match status" value="1"/>
</dbReference>
<dbReference type="Pfam" id="PF12705">
    <property type="entry name" value="PDDEXK_1"/>
    <property type="match status" value="1"/>
</dbReference>
<dbReference type="PROSITE" id="PS51198">
    <property type="entry name" value="UVRD_HELICASE_ATP_BIND"/>
    <property type="match status" value="1"/>
</dbReference>
<comment type="catalytic activity">
    <reaction evidence="13">
        <text>ATP + H2O = ADP + phosphate + H(+)</text>
        <dbReference type="Rhea" id="RHEA:13065"/>
        <dbReference type="ChEBI" id="CHEBI:15377"/>
        <dbReference type="ChEBI" id="CHEBI:15378"/>
        <dbReference type="ChEBI" id="CHEBI:30616"/>
        <dbReference type="ChEBI" id="CHEBI:43474"/>
        <dbReference type="ChEBI" id="CHEBI:456216"/>
        <dbReference type="EC" id="5.6.2.4"/>
    </reaction>
</comment>
<dbReference type="EMBL" id="WNKU01000003">
    <property type="protein sequence ID" value="MTV48371.1"/>
    <property type="molecule type" value="Genomic_DNA"/>
</dbReference>
<evidence type="ECO:0000256" key="7">
    <source>
        <dbReference type="ARBA" id="ARBA00022840"/>
    </source>
</evidence>
<proteinExistence type="predicted"/>
<name>A0A6I3SHQ0_HELMO</name>
<dbReference type="GO" id="GO:0005829">
    <property type="term" value="C:cytosol"/>
    <property type="evidence" value="ECO:0007669"/>
    <property type="project" value="TreeGrafter"/>
</dbReference>
<dbReference type="SUPFAM" id="SSF52540">
    <property type="entry name" value="P-loop containing nucleoside triphosphate hydrolases"/>
    <property type="match status" value="1"/>
</dbReference>
<evidence type="ECO:0000256" key="1">
    <source>
        <dbReference type="ARBA" id="ARBA00022722"/>
    </source>
</evidence>
<dbReference type="GO" id="GO:0033202">
    <property type="term" value="C:DNA helicase complex"/>
    <property type="evidence" value="ECO:0007669"/>
    <property type="project" value="TreeGrafter"/>
</dbReference>
<dbReference type="GO" id="GO:0004527">
    <property type="term" value="F:exonuclease activity"/>
    <property type="evidence" value="ECO:0007669"/>
    <property type="project" value="UniProtKB-KW"/>
</dbReference>
<keyword evidence="10" id="KW-0413">Isomerase</keyword>
<keyword evidence="2 14" id="KW-0547">Nucleotide-binding</keyword>
<evidence type="ECO:0000256" key="11">
    <source>
        <dbReference type="ARBA" id="ARBA00034617"/>
    </source>
</evidence>
<dbReference type="PANTHER" id="PTHR11070">
    <property type="entry name" value="UVRD / RECB / PCRA DNA HELICASE FAMILY MEMBER"/>
    <property type="match status" value="1"/>
</dbReference>
<dbReference type="Proteomes" id="UP000430670">
    <property type="component" value="Unassembled WGS sequence"/>
</dbReference>
<keyword evidence="3" id="KW-0227">DNA damage</keyword>
<dbReference type="Pfam" id="PF00580">
    <property type="entry name" value="UvrD-helicase"/>
    <property type="match status" value="1"/>
</dbReference>
<keyword evidence="5 14" id="KW-0347">Helicase</keyword>
<organism evidence="17 18">
    <name type="scientific">Heliobacterium mobile</name>
    <name type="common">Heliobacillus mobilis</name>
    <dbReference type="NCBI Taxonomy" id="28064"/>
    <lineage>
        <taxon>Bacteria</taxon>
        <taxon>Bacillati</taxon>
        <taxon>Bacillota</taxon>
        <taxon>Clostridia</taxon>
        <taxon>Eubacteriales</taxon>
        <taxon>Heliobacteriaceae</taxon>
        <taxon>Heliobacterium</taxon>
    </lineage>
</organism>
<evidence type="ECO:0000259" key="16">
    <source>
        <dbReference type="PROSITE" id="PS51217"/>
    </source>
</evidence>
<keyword evidence="6" id="KW-0269">Exonuclease</keyword>
<evidence type="ECO:0000256" key="2">
    <source>
        <dbReference type="ARBA" id="ARBA00022741"/>
    </source>
</evidence>
<keyword evidence="9" id="KW-0234">DNA repair</keyword>
<evidence type="ECO:0000256" key="6">
    <source>
        <dbReference type="ARBA" id="ARBA00022839"/>
    </source>
</evidence>
<evidence type="ECO:0000256" key="14">
    <source>
        <dbReference type="PROSITE-ProRule" id="PRU00560"/>
    </source>
</evidence>
<dbReference type="InterPro" id="IPR000212">
    <property type="entry name" value="DNA_helicase_UvrD/REP"/>
</dbReference>
<keyword evidence="4 14" id="KW-0378">Hydrolase</keyword>
<sequence>MYILRLSTSLWCWEGEPMSGTLKIVSAGAGAGKTSRLSDEILQAIKRGVGPENIMATTFTTKAADELIERVRLKLLESGDNMAAAQILDGYVGTMNSVFGRLLREFALEMGLSPVQKVLAETEAAALFNQVAAEVIDKYYRGYRQVFHRLGQEDWRESVLRTLELARQNGMNSTDVKACAEYSWNQMRAWLPEALPNSELLDEDLRAALVVARSQLPGGDTTKATAQVIADIDMALKEWDRHESLSWQQWAKLSKLKPGAKSRDAVSPILIAACKHARHLRLHQDMKAAMFAVFHCAAEAMDTYASEKGKGGLIDFTDQESLALQLLKNEQNLELLKDRISEVFVDEFQDSSPLQIALNMRLREIAERATWVGDVKQAIYGFRGTDPELMKTAMDSITDLAIEVLDDSYRSRESLVTFVNAIFVPVFQAKGMAPEKIKLAPKRKDKREQAVALEMWSYPNSKNKETDAASLAVGMKSLLSQTEQYLIVDKTSRQVRPLKPGDIAILCRANDECLEVAEALSRIGVSATVGESGLLTAPEVVYAVASMRYLVDKNDTLAMAEIVHFSSEKLGEGRWLSPWLQAEKPVEIFGDEPMIKELDRARAKIIQMSPSEVLDLALVTAKVDEVSLQWGQGDQRLANLDALRSIAVYYEEVSATNGTAATTTGFLLYLREVENNKELNRLGESIDDKAVRVLTYHKAKGLEWPFVILNSLNKSSEKQALPPVFNQVTAVSTTPFHVDAPLDGRRLYFWPWPYGKQAKDVGLDGYVENASELKQKRQSLLDENQRLMYVGMTRARDYLVFTTRDFTKAHWIQELTDAAGEQVMTNLGIAEEDPDTSNSGNADGEIIVRGEVFPCRIRHLSIDASPEEAMNPTVATEISYVGKIEEPMPFVPARFRPSGQKVKTILDETGIRLPIVDTEIETNGSRIHSIGRRLPLSGTPDMANLGEMVHAFLATDHPQKTKAERLALAQAIRQRYAAYELSEDSMVQAADQLERFLSQHYPDILERHREWPIHMRKGLQRTSGWIDLLLRTPKGWVIVDHKTFPGKKADWLFRGLRYLPQLRTYAEAIYKATDRPVYEAWIHMPVVGSMIKFTEKDIRIPE</sequence>
<dbReference type="PROSITE" id="PS51217">
    <property type="entry name" value="UVRD_HELICASE_CTER"/>
    <property type="match status" value="1"/>
</dbReference>
<dbReference type="PANTHER" id="PTHR11070:SF55">
    <property type="entry name" value="DNA 3'-5' HELICASE"/>
    <property type="match status" value="1"/>
</dbReference>
<keyword evidence="1" id="KW-0540">Nuclease</keyword>
<dbReference type="OrthoDB" id="9810135at2"/>
<dbReference type="AlphaFoldDB" id="A0A6I3SHQ0"/>
<accession>A0A6I3SHQ0</accession>
<dbReference type="EC" id="5.6.2.4" evidence="12"/>
<protein>
    <recommendedName>
        <fullName evidence="12">DNA 3'-5' helicase</fullName>
        <ecNumber evidence="12">5.6.2.4</ecNumber>
    </recommendedName>
</protein>
<dbReference type="InterPro" id="IPR011604">
    <property type="entry name" value="PDDEXK-like_dom_sf"/>
</dbReference>
<dbReference type="Pfam" id="PF13361">
    <property type="entry name" value="UvrD_C"/>
    <property type="match status" value="2"/>
</dbReference>
<evidence type="ECO:0000313" key="17">
    <source>
        <dbReference type="EMBL" id="MTV48371.1"/>
    </source>
</evidence>
<keyword evidence="8" id="KW-0238">DNA-binding</keyword>
<dbReference type="Gene3D" id="3.40.50.300">
    <property type="entry name" value="P-loop containing nucleotide triphosphate hydrolases"/>
    <property type="match status" value="4"/>
</dbReference>
<dbReference type="InterPro" id="IPR038726">
    <property type="entry name" value="PDDEXK_AddAB-type"/>
</dbReference>
<evidence type="ECO:0000313" key="18">
    <source>
        <dbReference type="Proteomes" id="UP000430670"/>
    </source>
</evidence>
<evidence type="ECO:0000256" key="5">
    <source>
        <dbReference type="ARBA" id="ARBA00022806"/>
    </source>
</evidence>
<evidence type="ECO:0000256" key="8">
    <source>
        <dbReference type="ARBA" id="ARBA00023125"/>
    </source>
</evidence>
<comment type="catalytic activity">
    <reaction evidence="11">
        <text>Couples ATP hydrolysis with the unwinding of duplex DNA by translocating in the 3'-5' direction.</text>
        <dbReference type="EC" id="5.6.2.4"/>
    </reaction>
</comment>
<evidence type="ECO:0000256" key="3">
    <source>
        <dbReference type="ARBA" id="ARBA00022763"/>
    </source>
</evidence>
<dbReference type="InterPro" id="IPR014016">
    <property type="entry name" value="UvrD-like_ATP-bd"/>
</dbReference>
<dbReference type="GO" id="GO:0005524">
    <property type="term" value="F:ATP binding"/>
    <property type="evidence" value="ECO:0007669"/>
    <property type="project" value="UniProtKB-UniRule"/>
</dbReference>
<feature type="binding site" evidence="14">
    <location>
        <begin position="27"/>
        <end position="34"/>
    </location>
    <ligand>
        <name>ATP</name>
        <dbReference type="ChEBI" id="CHEBI:30616"/>
    </ligand>
</feature>
<dbReference type="InterPro" id="IPR014017">
    <property type="entry name" value="DNA_helicase_UvrD-like_C"/>
</dbReference>
<evidence type="ECO:0000256" key="4">
    <source>
        <dbReference type="ARBA" id="ARBA00022801"/>
    </source>
</evidence>
<evidence type="ECO:0000256" key="10">
    <source>
        <dbReference type="ARBA" id="ARBA00023235"/>
    </source>
</evidence>
<evidence type="ECO:0000259" key="15">
    <source>
        <dbReference type="PROSITE" id="PS51198"/>
    </source>
</evidence>
<feature type="domain" description="UvrD-like helicase ATP-binding" evidence="15">
    <location>
        <begin position="6"/>
        <end position="412"/>
    </location>
</feature>
<dbReference type="InterPro" id="IPR011335">
    <property type="entry name" value="Restrct_endonuc-II-like"/>
</dbReference>
<feature type="domain" description="UvrD-like helicase C-terminal" evidence="16">
    <location>
        <begin position="434"/>
        <end position="701"/>
    </location>
</feature>
<dbReference type="SUPFAM" id="SSF52980">
    <property type="entry name" value="Restriction endonuclease-like"/>
    <property type="match status" value="1"/>
</dbReference>